<evidence type="ECO:0000256" key="1">
    <source>
        <dbReference type="SAM" id="Phobius"/>
    </source>
</evidence>
<reference evidence="2 3" key="1">
    <citation type="journal article" date="2015" name="Sci. Rep.">
        <title>The power of single molecule real-time sequencing technology in the de novo assembly of a eukaryotic genome.</title>
        <authorList>
            <person name="Sakai H."/>
            <person name="Naito K."/>
            <person name="Ogiso-Tanaka E."/>
            <person name="Takahashi Y."/>
            <person name="Iseki K."/>
            <person name="Muto C."/>
            <person name="Satou K."/>
            <person name="Teruya K."/>
            <person name="Shiroma A."/>
            <person name="Shimoji M."/>
            <person name="Hirano T."/>
            <person name="Itoh T."/>
            <person name="Kaga A."/>
            <person name="Tomooka N."/>
        </authorList>
    </citation>
    <scope>NUCLEOTIDE SEQUENCE [LARGE SCALE GENOMIC DNA]</scope>
    <source>
        <strain evidence="3">cv. Shumari</strain>
    </source>
</reference>
<dbReference type="Proteomes" id="UP000291084">
    <property type="component" value="Chromosome 2"/>
</dbReference>
<keyword evidence="1" id="KW-1133">Transmembrane helix</keyword>
<evidence type="ECO:0000313" key="2">
    <source>
        <dbReference type="EMBL" id="BAT79260.1"/>
    </source>
</evidence>
<feature type="non-terminal residue" evidence="2">
    <location>
        <position position="1"/>
    </location>
</feature>
<sequence length="69" mass="7907">HQCVRAPSPSFHQCVRAPSAVLRQFDVYVFARFFIALPFSTVALWTATLTDFSSFYLNYRTHNPVPSIL</sequence>
<keyword evidence="3" id="KW-1185">Reference proteome</keyword>
<organism evidence="2 3">
    <name type="scientific">Vigna angularis var. angularis</name>
    <dbReference type="NCBI Taxonomy" id="157739"/>
    <lineage>
        <taxon>Eukaryota</taxon>
        <taxon>Viridiplantae</taxon>
        <taxon>Streptophyta</taxon>
        <taxon>Embryophyta</taxon>
        <taxon>Tracheophyta</taxon>
        <taxon>Spermatophyta</taxon>
        <taxon>Magnoliopsida</taxon>
        <taxon>eudicotyledons</taxon>
        <taxon>Gunneridae</taxon>
        <taxon>Pentapetalae</taxon>
        <taxon>rosids</taxon>
        <taxon>fabids</taxon>
        <taxon>Fabales</taxon>
        <taxon>Fabaceae</taxon>
        <taxon>Papilionoideae</taxon>
        <taxon>50 kb inversion clade</taxon>
        <taxon>NPAAA clade</taxon>
        <taxon>indigoferoid/millettioid clade</taxon>
        <taxon>Phaseoleae</taxon>
        <taxon>Vigna</taxon>
    </lineage>
</organism>
<accession>A0A0S3RFB8</accession>
<dbReference type="AlphaFoldDB" id="A0A0S3RFB8"/>
<keyword evidence="1" id="KW-0812">Transmembrane</keyword>
<protein>
    <submittedName>
        <fullName evidence="2">Uncharacterized protein</fullName>
    </submittedName>
</protein>
<dbReference type="EMBL" id="AP015035">
    <property type="protein sequence ID" value="BAT79260.1"/>
    <property type="molecule type" value="Genomic_DNA"/>
</dbReference>
<name>A0A0S3RFB8_PHAAN</name>
<evidence type="ECO:0000313" key="3">
    <source>
        <dbReference type="Proteomes" id="UP000291084"/>
    </source>
</evidence>
<keyword evidence="1" id="KW-0472">Membrane</keyword>
<gene>
    <name evidence="2" type="primary">Vigan.02G211200</name>
    <name evidence="2" type="ORF">VIGAN_02211200</name>
</gene>
<feature type="transmembrane region" description="Helical" evidence="1">
    <location>
        <begin position="29"/>
        <end position="50"/>
    </location>
</feature>
<proteinExistence type="predicted"/>